<keyword evidence="4" id="KW-1185">Reference proteome</keyword>
<name>A0A9X4KMI2_9BACL</name>
<keyword evidence="2" id="KW-0732">Signal</keyword>
<sequence>MPAIAIKPAAVAVWSSLAAISGDTAAIAAAPQMPVPTASSSVSCRSAFSKRPSASPAAMEKASVPTLLAKSGKPCWSTASSGSFKPNNTMAARSSLVVPKRMPGANASE</sequence>
<evidence type="ECO:0000313" key="3">
    <source>
        <dbReference type="EMBL" id="MDG0794431.1"/>
    </source>
</evidence>
<feature type="signal peptide" evidence="2">
    <location>
        <begin position="1"/>
        <end position="18"/>
    </location>
</feature>
<reference evidence="3 4" key="1">
    <citation type="submission" date="2022-10" db="EMBL/GenBank/DDBJ databases">
        <title>Comparative genomic analysis of Cohnella hashimotonis sp. nov., isolated from the International Space Station.</title>
        <authorList>
            <person name="Simpson A."/>
            <person name="Venkateswaran K."/>
        </authorList>
    </citation>
    <scope>NUCLEOTIDE SEQUENCE [LARGE SCALE GENOMIC DNA]</scope>
    <source>
        <strain evidence="3 4">DSM 18997</strain>
    </source>
</reference>
<feature type="region of interest" description="Disordered" evidence="1">
    <location>
        <begin position="72"/>
        <end position="109"/>
    </location>
</feature>
<comment type="caution">
    <text evidence="3">The sequence shown here is derived from an EMBL/GenBank/DDBJ whole genome shotgun (WGS) entry which is preliminary data.</text>
</comment>
<dbReference type="EMBL" id="JAPDHZ010000006">
    <property type="protein sequence ID" value="MDG0794431.1"/>
    <property type="molecule type" value="Genomic_DNA"/>
</dbReference>
<organism evidence="3 4">
    <name type="scientific">Cohnella ginsengisoli</name>
    <dbReference type="NCBI Taxonomy" id="425004"/>
    <lineage>
        <taxon>Bacteria</taxon>
        <taxon>Bacillati</taxon>
        <taxon>Bacillota</taxon>
        <taxon>Bacilli</taxon>
        <taxon>Bacillales</taxon>
        <taxon>Paenibacillaceae</taxon>
        <taxon>Cohnella</taxon>
    </lineage>
</organism>
<protein>
    <recommendedName>
        <fullName evidence="5">Secreted protein</fullName>
    </recommendedName>
</protein>
<evidence type="ECO:0008006" key="5">
    <source>
        <dbReference type="Google" id="ProtNLM"/>
    </source>
</evidence>
<accession>A0A9X4KMI2</accession>
<proteinExistence type="predicted"/>
<dbReference type="AlphaFoldDB" id="A0A9X4KMI2"/>
<feature type="compositionally biased region" description="Polar residues" evidence="1">
    <location>
        <begin position="77"/>
        <end position="92"/>
    </location>
</feature>
<evidence type="ECO:0000313" key="4">
    <source>
        <dbReference type="Proteomes" id="UP001153387"/>
    </source>
</evidence>
<feature type="chain" id="PRO_5040945317" description="Secreted protein" evidence="2">
    <location>
        <begin position="19"/>
        <end position="109"/>
    </location>
</feature>
<evidence type="ECO:0000256" key="2">
    <source>
        <dbReference type="SAM" id="SignalP"/>
    </source>
</evidence>
<evidence type="ECO:0000256" key="1">
    <source>
        <dbReference type="SAM" id="MobiDB-lite"/>
    </source>
</evidence>
<gene>
    <name evidence="3" type="ORF">OMP38_29045</name>
</gene>
<dbReference type="Proteomes" id="UP001153387">
    <property type="component" value="Unassembled WGS sequence"/>
</dbReference>